<evidence type="ECO:0000313" key="13">
    <source>
        <dbReference type="EMBL" id="QJC27333.1"/>
    </source>
</evidence>
<dbReference type="PROSITE" id="PS51198">
    <property type="entry name" value="UVRD_HELICASE_ATP_BIND"/>
    <property type="match status" value="1"/>
</dbReference>
<evidence type="ECO:0000259" key="12">
    <source>
        <dbReference type="PROSITE" id="PS51217"/>
    </source>
</evidence>
<accession>A0A858PXL0</accession>
<name>A0A858PXL0_9RICK</name>
<evidence type="ECO:0000256" key="7">
    <source>
        <dbReference type="ARBA" id="ARBA00034808"/>
    </source>
</evidence>
<gene>
    <name evidence="13" type="primary">addA</name>
    <name evidence="13" type="ORF">ANPL_01110</name>
</gene>
<evidence type="ECO:0000256" key="9">
    <source>
        <dbReference type="ARBA" id="ARBA00048988"/>
    </source>
</evidence>
<evidence type="ECO:0000256" key="4">
    <source>
        <dbReference type="ARBA" id="ARBA00022840"/>
    </source>
</evidence>
<dbReference type="RefSeq" id="WP_169192983.1">
    <property type="nucleotide sequence ID" value="NZ_CP046391.1"/>
</dbReference>
<feature type="domain" description="UvrD-like helicase ATP-binding" evidence="11">
    <location>
        <begin position="6"/>
        <end position="449"/>
    </location>
</feature>
<dbReference type="GO" id="GO:0016787">
    <property type="term" value="F:hydrolase activity"/>
    <property type="evidence" value="ECO:0007669"/>
    <property type="project" value="UniProtKB-UniRule"/>
</dbReference>
<dbReference type="SUPFAM" id="SSF52540">
    <property type="entry name" value="P-loop containing nucleoside triphosphate hydrolases"/>
    <property type="match status" value="1"/>
</dbReference>
<dbReference type="PROSITE" id="PS51217">
    <property type="entry name" value="UVRD_HELICASE_CTER"/>
    <property type="match status" value="1"/>
</dbReference>
<dbReference type="Pfam" id="PF13361">
    <property type="entry name" value="UvrD_C"/>
    <property type="match status" value="1"/>
</dbReference>
<dbReference type="GO" id="GO:0033202">
    <property type="term" value="C:DNA helicase complex"/>
    <property type="evidence" value="ECO:0007669"/>
    <property type="project" value="TreeGrafter"/>
</dbReference>
<feature type="domain" description="UvrD-like helicase C-terminal" evidence="12">
    <location>
        <begin position="464"/>
        <end position="749"/>
    </location>
</feature>
<evidence type="ECO:0000256" key="5">
    <source>
        <dbReference type="ARBA" id="ARBA00023235"/>
    </source>
</evidence>
<dbReference type="GO" id="GO:0000725">
    <property type="term" value="P:recombinational repair"/>
    <property type="evidence" value="ECO:0007669"/>
    <property type="project" value="TreeGrafter"/>
</dbReference>
<protein>
    <recommendedName>
        <fullName evidence="7">DNA 3'-5' helicase</fullName>
        <ecNumber evidence="7">5.6.2.4</ecNumber>
    </recommendedName>
    <alternativeName>
        <fullName evidence="8">DNA 3'-5' helicase II</fullName>
    </alternativeName>
</protein>
<reference evidence="13 14" key="1">
    <citation type="journal article" date="2020" name="Pathogens">
        <title>First Whole Genome Sequence of Anaplasma platys, an Obligate Intracellular Rickettsial Pathogen of Dogs.</title>
        <authorList>
            <person name="Llanes A."/>
            <person name="Rajeev S."/>
        </authorList>
    </citation>
    <scope>NUCLEOTIDE SEQUENCE [LARGE SCALE GENOMIC DNA]</scope>
    <source>
        <strain evidence="13 14">S3</strain>
    </source>
</reference>
<comment type="catalytic activity">
    <reaction evidence="6">
        <text>Couples ATP hydrolysis with the unwinding of duplex DNA by translocating in the 3'-5' direction.</text>
        <dbReference type="EC" id="5.6.2.4"/>
    </reaction>
</comment>
<evidence type="ECO:0000256" key="2">
    <source>
        <dbReference type="ARBA" id="ARBA00022801"/>
    </source>
</evidence>
<dbReference type="InterPro" id="IPR027417">
    <property type="entry name" value="P-loop_NTPase"/>
</dbReference>
<evidence type="ECO:0000313" key="14">
    <source>
        <dbReference type="Proteomes" id="UP000500930"/>
    </source>
</evidence>
<dbReference type="Proteomes" id="UP000500930">
    <property type="component" value="Chromosome"/>
</dbReference>
<organism evidence="13 14">
    <name type="scientific">Anaplasma platys</name>
    <dbReference type="NCBI Taxonomy" id="949"/>
    <lineage>
        <taxon>Bacteria</taxon>
        <taxon>Pseudomonadati</taxon>
        <taxon>Pseudomonadota</taxon>
        <taxon>Alphaproteobacteria</taxon>
        <taxon>Rickettsiales</taxon>
        <taxon>Anaplasmataceae</taxon>
        <taxon>Anaplasma</taxon>
    </lineage>
</organism>
<dbReference type="EMBL" id="CP046391">
    <property type="protein sequence ID" value="QJC27333.1"/>
    <property type="molecule type" value="Genomic_DNA"/>
</dbReference>
<keyword evidence="3 10" id="KW-0347">Helicase</keyword>
<dbReference type="PANTHER" id="PTHR11070:SF2">
    <property type="entry name" value="ATP-DEPENDENT DNA HELICASE SRS2"/>
    <property type="match status" value="1"/>
</dbReference>
<dbReference type="Gene3D" id="3.40.50.300">
    <property type="entry name" value="P-loop containing nucleotide triphosphate hydrolases"/>
    <property type="match status" value="4"/>
</dbReference>
<dbReference type="Pfam" id="PF00580">
    <property type="entry name" value="UvrD-helicase"/>
    <property type="match status" value="1"/>
</dbReference>
<dbReference type="InterPro" id="IPR000212">
    <property type="entry name" value="DNA_helicase_UvrD/REP"/>
</dbReference>
<dbReference type="InterPro" id="IPR014016">
    <property type="entry name" value="UvrD-like_ATP-bd"/>
</dbReference>
<evidence type="ECO:0000256" key="10">
    <source>
        <dbReference type="PROSITE-ProRule" id="PRU00560"/>
    </source>
</evidence>
<evidence type="ECO:0000256" key="3">
    <source>
        <dbReference type="ARBA" id="ARBA00022806"/>
    </source>
</evidence>
<dbReference type="GO" id="GO:0043138">
    <property type="term" value="F:3'-5' DNA helicase activity"/>
    <property type="evidence" value="ECO:0007669"/>
    <property type="project" value="UniProtKB-EC"/>
</dbReference>
<dbReference type="KEGG" id="aplt:ANPL_01110"/>
<dbReference type="GO" id="GO:0005524">
    <property type="term" value="F:ATP binding"/>
    <property type="evidence" value="ECO:0007669"/>
    <property type="project" value="UniProtKB-UniRule"/>
</dbReference>
<proteinExistence type="predicted"/>
<dbReference type="InterPro" id="IPR014017">
    <property type="entry name" value="DNA_helicase_UvrD-like_C"/>
</dbReference>
<feature type="binding site" evidence="10">
    <location>
        <begin position="27"/>
        <end position="34"/>
    </location>
    <ligand>
        <name>ATP</name>
        <dbReference type="ChEBI" id="CHEBI:30616"/>
    </ligand>
</feature>
<keyword evidence="1 10" id="KW-0547">Nucleotide-binding</keyword>
<keyword evidence="14" id="KW-1185">Reference proteome</keyword>
<dbReference type="PANTHER" id="PTHR11070">
    <property type="entry name" value="UVRD / RECB / PCRA DNA HELICASE FAMILY MEMBER"/>
    <property type="match status" value="1"/>
</dbReference>
<evidence type="ECO:0000256" key="6">
    <source>
        <dbReference type="ARBA" id="ARBA00034617"/>
    </source>
</evidence>
<dbReference type="GO" id="GO:0005829">
    <property type="term" value="C:cytosol"/>
    <property type="evidence" value="ECO:0007669"/>
    <property type="project" value="TreeGrafter"/>
</dbReference>
<evidence type="ECO:0000259" key="11">
    <source>
        <dbReference type="PROSITE" id="PS51198"/>
    </source>
</evidence>
<sequence>MPVEHSKTDTPHERATDPSREFVWISASAGSGKTRMLVHRVIRLLLAGQENILCLTFTNAAAHEIKERIFLMAQEWLRMPDHELEHELREICYQNASRELCYRARSLFFDVSKKLKVQTIHGFCKSLVSSFPAETGIAANFMVKELSEVLPKIFSQLLSNSSDVAEHLSQISCDVKESALYELIYKIMSKPHQLEMPGKEPGVAAPVPDSLRCPEDILNALSDGGIRDRKTHAKLHAWNAAEKKTHPLLEEYLKTFICLDSLEKKDISGIVSKTALKNFPDVFQTISIEQDKLQVFADKYYTERISKRTAHILQIVRHCKKLYEYDKQTSKYLDYHDIINLALQLISDPDNRDWVLYCLDGQIDHLLVDESQDNSLEQWHIVAGLCSEFFSGLGSNTNLRTLFVVGDVKQSIYGFQNARPDYFHLMHQYFSRQSTNSVTIHLNDSYRSTLPILSLVDKVFNKLREQVSFKSEEISHTTKRGMEPGYVEIWPLLPTERRSKANLWDYFDSTIELHNNSGNSILLAQTIAQRILSWLENSRFLAAKNRPITAGDILILIRHRSPFVDHMVSELKRVNIPVTGRDRFNIMDYVVSQDLVNLGEFLLLPTNDLALATLLKSPMFRYKDSTLLDIANSCTEIRPLWHKLQKFPECQQTAEYLTTMIDISRTHTALDLYSLILSQHRKQFVECLGAQSEEIMEEFLNCIVKFQYENLNTLESFIYWIKNTSPTVKGKTNASKDAVKIMTIHSAKGMQSPVVFLPDTTTIPRCDLQVVFDAQNRPFWCAGDTNFHCKQLKLLKKQEEYNEYLRLLYVAMTRAEDELYIAGLGNASSKSWYDIVVNVGQEIFEKKVATLQPMFSEPVDIMYVKS</sequence>
<comment type="catalytic activity">
    <reaction evidence="9">
        <text>ATP + H2O = ADP + phosphate + H(+)</text>
        <dbReference type="Rhea" id="RHEA:13065"/>
        <dbReference type="ChEBI" id="CHEBI:15377"/>
        <dbReference type="ChEBI" id="CHEBI:15378"/>
        <dbReference type="ChEBI" id="CHEBI:30616"/>
        <dbReference type="ChEBI" id="CHEBI:43474"/>
        <dbReference type="ChEBI" id="CHEBI:456216"/>
        <dbReference type="EC" id="5.6.2.4"/>
    </reaction>
</comment>
<evidence type="ECO:0000256" key="8">
    <source>
        <dbReference type="ARBA" id="ARBA00034923"/>
    </source>
</evidence>
<keyword evidence="4 10" id="KW-0067">ATP-binding</keyword>
<dbReference type="Gene3D" id="1.10.486.10">
    <property type="entry name" value="PCRA, domain 4"/>
    <property type="match status" value="1"/>
</dbReference>
<keyword evidence="2 10" id="KW-0378">Hydrolase</keyword>
<dbReference type="GO" id="GO:0003677">
    <property type="term" value="F:DNA binding"/>
    <property type="evidence" value="ECO:0007669"/>
    <property type="project" value="InterPro"/>
</dbReference>
<dbReference type="EC" id="5.6.2.4" evidence="7"/>
<dbReference type="AlphaFoldDB" id="A0A858PXL0"/>
<keyword evidence="5" id="KW-0413">Isomerase</keyword>
<evidence type="ECO:0000256" key="1">
    <source>
        <dbReference type="ARBA" id="ARBA00022741"/>
    </source>
</evidence>